<dbReference type="InterPro" id="IPR020948">
    <property type="entry name" value="P_starv_induced_PsiE-like"/>
</dbReference>
<evidence type="ECO:0000256" key="3">
    <source>
        <dbReference type="ARBA" id="ARBA00022692"/>
    </source>
</evidence>
<organism evidence="8">
    <name type="scientific">hydrothermal vent metagenome</name>
    <dbReference type="NCBI Taxonomy" id="652676"/>
    <lineage>
        <taxon>unclassified sequences</taxon>
        <taxon>metagenomes</taxon>
        <taxon>ecological metagenomes</taxon>
    </lineage>
</organism>
<reference evidence="8" key="1">
    <citation type="submission" date="2018-06" db="EMBL/GenBank/DDBJ databases">
        <authorList>
            <person name="Zhirakovskaya E."/>
        </authorList>
    </citation>
    <scope>NUCLEOTIDE SEQUENCE</scope>
</reference>
<evidence type="ECO:0000256" key="2">
    <source>
        <dbReference type="ARBA" id="ARBA00022475"/>
    </source>
</evidence>
<dbReference type="SUPFAM" id="SSF46458">
    <property type="entry name" value="Globin-like"/>
    <property type="match status" value="1"/>
</dbReference>
<dbReference type="InterPro" id="IPR009050">
    <property type="entry name" value="Globin-like_sf"/>
</dbReference>
<feature type="transmembrane region" description="Helical" evidence="6">
    <location>
        <begin position="180"/>
        <end position="200"/>
    </location>
</feature>
<dbReference type="GO" id="GO:0020037">
    <property type="term" value="F:heme binding"/>
    <property type="evidence" value="ECO:0007669"/>
    <property type="project" value="InterPro"/>
</dbReference>
<feature type="transmembrane region" description="Helical" evidence="6">
    <location>
        <begin position="215"/>
        <end position="232"/>
    </location>
</feature>
<dbReference type="Pfam" id="PF11563">
    <property type="entry name" value="Protoglobin"/>
    <property type="match status" value="1"/>
</dbReference>
<evidence type="ECO:0000256" key="5">
    <source>
        <dbReference type="ARBA" id="ARBA00023136"/>
    </source>
</evidence>
<keyword evidence="2" id="KW-1003">Cell membrane</keyword>
<dbReference type="InterPro" id="IPR012292">
    <property type="entry name" value="Globin/Proto"/>
</dbReference>
<feature type="domain" description="Globin-sensor" evidence="7">
    <location>
        <begin position="2"/>
        <end position="155"/>
    </location>
</feature>
<dbReference type="GO" id="GO:0019825">
    <property type="term" value="F:oxygen binding"/>
    <property type="evidence" value="ECO:0007669"/>
    <property type="project" value="InterPro"/>
</dbReference>
<comment type="subcellular location">
    <subcellularLocation>
        <location evidence="1">Cell membrane</location>
        <topology evidence="1">Multi-pass membrane protein</topology>
    </subcellularLocation>
</comment>
<sequence length="297" mass="33595">MAEIKKLLSDYNINLYDLENIKLAAPVVEDAREKIADHHYDRLLNDEKSARFFKDKKTLSRAREAFIQWLGDLVSGDYSAGYYTKLNRIGAVHVKIGLPAFQVNVQVSHVRHFIEKLICQRYNADPPKAARINESLGKLLDLNLDLMTRSYREEELRTNFLSYKLDSWLINIAKRCVNGFNIILIIGLVATGVMILGMFFKDMSHIAAGSVEQGVLGTLGTLLMLWVVIELLDTQIGHIKGHAFAIKVFVSVALVAELRKVLMSSIGHENWRENAVLIASVLVLGLTYWLISKVENR</sequence>
<evidence type="ECO:0000256" key="6">
    <source>
        <dbReference type="SAM" id="Phobius"/>
    </source>
</evidence>
<keyword evidence="5 6" id="KW-0472">Membrane</keyword>
<evidence type="ECO:0000256" key="1">
    <source>
        <dbReference type="ARBA" id="ARBA00004651"/>
    </source>
</evidence>
<feature type="transmembrane region" description="Helical" evidence="6">
    <location>
        <begin position="244"/>
        <end position="262"/>
    </location>
</feature>
<protein>
    <recommendedName>
        <fullName evidence="7">Globin-sensor domain-containing protein</fullName>
    </recommendedName>
</protein>
<evidence type="ECO:0000313" key="8">
    <source>
        <dbReference type="EMBL" id="VAX14853.1"/>
    </source>
</evidence>
<dbReference type="AlphaFoldDB" id="A0A3B1BRM7"/>
<keyword evidence="3 6" id="KW-0812">Transmembrane</keyword>
<gene>
    <name evidence="8" type="ORF">MNBD_NITROSPINAE04-1918</name>
</gene>
<dbReference type="Pfam" id="PF06146">
    <property type="entry name" value="PsiE"/>
    <property type="match status" value="1"/>
</dbReference>
<feature type="transmembrane region" description="Helical" evidence="6">
    <location>
        <begin position="274"/>
        <end position="291"/>
    </location>
</feature>
<keyword evidence="4 6" id="KW-1133">Transmembrane helix</keyword>
<dbReference type="Gene3D" id="1.10.490.10">
    <property type="entry name" value="Globins"/>
    <property type="match status" value="1"/>
</dbReference>
<dbReference type="EMBL" id="UOGA01000021">
    <property type="protein sequence ID" value="VAX14853.1"/>
    <property type="molecule type" value="Genomic_DNA"/>
</dbReference>
<proteinExistence type="predicted"/>
<dbReference type="InterPro" id="IPR044398">
    <property type="entry name" value="Globin-sensor_dom"/>
</dbReference>
<name>A0A3B1BRM7_9ZZZZ</name>
<dbReference type="GO" id="GO:0005886">
    <property type="term" value="C:plasma membrane"/>
    <property type="evidence" value="ECO:0007669"/>
    <property type="project" value="UniProtKB-SubCell"/>
</dbReference>
<evidence type="ECO:0000259" key="7">
    <source>
        <dbReference type="Pfam" id="PF11563"/>
    </source>
</evidence>
<accession>A0A3B1BRM7</accession>
<evidence type="ECO:0000256" key="4">
    <source>
        <dbReference type="ARBA" id="ARBA00022989"/>
    </source>
</evidence>